<dbReference type="InterPro" id="IPR045865">
    <property type="entry name" value="ACT-like_dom_sf"/>
</dbReference>
<dbReference type="Pfam" id="PF19571">
    <property type="entry name" value="ACT_8"/>
    <property type="match status" value="1"/>
</dbReference>
<reference evidence="2" key="2">
    <citation type="submission" date="2020-09" db="EMBL/GenBank/DDBJ databases">
        <authorList>
            <person name="Sun Q."/>
            <person name="Kim S."/>
        </authorList>
    </citation>
    <scope>NUCLEOTIDE SEQUENCE</scope>
    <source>
        <strain evidence="2">KCTC 12988</strain>
    </source>
</reference>
<sequence>MVVKGEILPPGEPVRQFSVLFANRAGALVSLTNLLKRSHIEVLGLSVQDSRDATIARLVLSDPDTAEALFIEKGIPHTVCELVVVGFREVGEELIKCLDTLRCAEVNIDFAYGLLPHPRGLTLMAFHLDDGDFAANVLHSAGFRVLNQQELSR</sequence>
<accession>A0A918WQF0</accession>
<dbReference type="Proteomes" id="UP000644507">
    <property type="component" value="Unassembled WGS sequence"/>
</dbReference>
<comment type="caution">
    <text evidence="2">The sequence shown here is derived from an EMBL/GenBank/DDBJ whole genome shotgun (WGS) entry which is preliminary data.</text>
</comment>
<dbReference type="AlphaFoldDB" id="A0A918WQF0"/>
<evidence type="ECO:0000313" key="3">
    <source>
        <dbReference type="Proteomes" id="UP000644507"/>
    </source>
</evidence>
<gene>
    <name evidence="2" type="ORF">GCM10007100_35140</name>
</gene>
<dbReference type="SUPFAM" id="SSF55021">
    <property type="entry name" value="ACT-like"/>
    <property type="match status" value="1"/>
</dbReference>
<evidence type="ECO:0000313" key="2">
    <source>
        <dbReference type="EMBL" id="GHC64387.1"/>
    </source>
</evidence>
<feature type="domain" description="ACT" evidence="1">
    <location>
        <begin position="14"/>
        <end position="152"/>
    </location>
</feature>
<evidence type="ECO:0000259" key="1">
    <source>
        <dbReference type="Pfam" id="PF19571"/>
    </source>
</evidence>
<protein>
    <recommendedName>
        <fullName evidence="1">ACT domain-containing protein</fullName>
    </recommendedName>
</protein>
<dbReference type="EMBL" id="BMXI01000017">
    <property type="protein sequence ID" value="GHC64387.1"/>
    <property type="molecule type" value="Genomic_DNA"/>
</dbReference>
<dbReference type="Gene3D" id="3.30.2130.10">
    <property type="entry name" value="VC0802-like"/>
    <property type="match status" value="1"/>
</dbReference>
<proteinExistence type="predicted"/>
<dbReference type="PANTHER" id="PTHR40099">
    <property type="entry name" value="ACETOLACTATE SYNTHASE, SMALL SUBUNIT"/>
    <property type="match status" value="1"/>
</dbReference>
<dbReference type="PANTHER" id="PTHR40099:SF1">
    <property type="entry name" value="ACETOLACTATE SYNTHASE, SMALL SUBUNIT"/>
    <property type="match status" value="1"/>
</dbReference>
<dbReference type="InterPro" id="IPR045739">
    <property type="entry name" value="ACT_dom_pair"/>
</dbReference>
<name>A0A918WQF0_9BACT</name>
<keyword evidence="3" id="KW-1185">Reference proteome</keyword>
<dbReference type="RefSeq" id="WP_189573038.1">
    <property type="nucleotide sequence ID" value="NZ_BMXI01000017.1"/>
</dbReference>
<organism evidence="2 3">
    <name type="scientific">Roseibacillus persicicus</name>
    <dbReference type="NCBI Taxonomy" id="454148"/>
    <lineage>
        <taxon>Bacteria</taxon>
        <taxon>Pseudomonadati</taxon>
        <taxon>Verrucomicrobiota</taxon>
        <taxon>Verrucomicrobiia</taxon>
        <taxon>Verrucomicrobiales</taxon>
        <taxon>Verrucomicrobiaceae</taxon>
        <taxon>Roseibacillus</taxon>
    </lineage>
</organism>
<reference evidence="2" key="1">
    <citation type="journal article" date="2014" name="Int. J. Syst. Evol. Microbiol.">
        <title>Complete genome sequence of Corynebacterium casei LMG S-19264T (=DSM 44701T), isolated from a smear-ripened cheese.</title>
        <authorList>
            <consortium name="US DOE Joint Genome Institute (JGI-PGF)"/>
            <person name="Walter F."/>
            <person name="Albersmeier A."/>
            <person name="Kalinowski J."/>
            <person name="Ruckert C."/>
        </authorList>
    </citation>
    <scope>NUCLEOTIDE SEQUENCE</scope>
    <source>
        <strain evidence="2">KCTC 12988</strain>
    </source>
</reference>